<name>A0A063Y0E7_9GAMM</name>
<dbReference type="Proteomes" id="UP000027318">
    <property type="component" value="Unassembled WGS sequence"/>
</dbReference>
<protein>
    <recommendedName>
        <fullName evidence="4">DUF1315 family protein</fullName>
    </recommendedName>
</protein>
<dbReference type="OrthoDB" id="5616307at2"/>
<keyword evidence="3" id="KW-1185">Reference proteome</keyword>
<evidence type="ECO:0008006" key="4">
    <source>
        <dbReference type="Google" id="ProtNLM"/>
    </source>
</evidence>
<dbReference type="RefSeq" id="WP_036547943.1">
    <property type="nucleotide sequence ID" value="NZ_JBKBNO010000002.1"/>
</dbReference>
<dbReference type="Pfam" id="PF07023">
    <property type="entry name" value="DUF1315"/>
    <property type="match status" value="1"/>
</dbReference>
<organism evidence="2 3">
    <name type="scientific">Nitrincola lacisaponensis</name>
    <dbReference type="NCBI Taxonomy" id="267850"/>
    <lineage>
        <taxon>Bacteria</taxon>
        <taxon>Pseudomonadati</taxon>
        <taxon>Pseudomonadota</taxon>
        <taxon>Gammaproteobacteria</taxon>
        <taxon>Oceanospirillales</taxon>
        <taxon>Oceanospirillaceae</taxon>
        <taxon>Nitrincola</taxon>
    </lineage>
</organism>
<evidence type="ECO:0000313" key="3">
    <source>
        <dbReference type="Proteomes" id="UP000027318"/>
    </source>
</evidence>
<evidence type="ECO:0000256" key="1">
    <source>
        <dbReference type="SAM" id="MobiDB-lite"/>
    </source>
</evidence>
<gene>
    <name evidence="2" type="ORF">ADINL_2303</name>
</gene>
<dbReference type="PATRIC" id="fig|267850.7.peg.2271"/>
<proteinExistence type="predicted"/>
<dbReference type="STRING" id="267850.ADINL_2303"/>
<accession>A0A063Y0E7</accession>
<dbReference type="InterPro" id="IPR009749">
    <property type="entry name" value="DUF1315"/>
</dbReference>
<sequence length="88" mass="10135">MTFDEMIDAMTVDIYESMKRAVELGKWPNGQKLTVEQREQSLRAVIAYEHKRNMPESQRVGYIDRTRGDGTQHGSDPLQPDILKILNS</sequence>
<dbReference type="EMBL" id="JMSZ01000032">
    <property type="protein sequence ID" value="KDE39174.1"/>
    <property type="molecule type" value="Genomic_DNA"/>
</dbReference>
<evidence type="ECO:0000313" key="2">
    <source>
        <dbReference type="EMBL" id="KDE39174.1"/>
    </source>
</evidence>
<reference evidence="2 3" key="1">
    <citation type="journal article" date="2005" name="Int. J. Syst. Evol. Microbiol.">
        <title>Nitrincola lacisaponensis gen. nov., sp. nov., a novel alkaliphilic bacterium isolated from an alkaline, saline lake.</title>
        <authorList>
            <person name="Dimitriu P.A."/>
            <person name="Shukla S.K."/>
            <person name="Conradt J."/>
            <person name="Marquez M.C."/>
            <person name="Ventosa A."/>
            <person name="Maglia A."/>
            <person name="Peyton B.M."/>
            <person name="Pinkart H.C."/>
            <person name="Mormile M.R."/>
        </authorList>
    </citation>
    <scope>NUCLEOTIDE SEQUENCE [LARGE SCALE GENOMIC DNA]</scope>
    <source>
        <strain evidence="2 3">4CA</strain>
    </source>
</reference>
<comment type="caution">
    <text evidence="2">The sequence shown here is derived from an EMBL/GenBank/DDBJ whole genome shotgun (WGS) entry which is preliminary data.</text>
</comment>
<dbReference type="AlphaFoldDB" id="A0A063Y0E7"/>
<feature type="region of interest" description="Disordered" evidence="1">
    <location>
        <begin position="64"/>
        <end position="88"/>
    </location>
</feature>